<sequence length="60" mass="6728">MSHAVESFLNVNEVVKMVALMMQAFLNDDAENKDLFHRAPPALNPACFLLAVPRPYVLID</sequence>
<reference evidence="1" key="1">
    <citation type="journal article" date="2019" name="bioRxiv">
        <title>The Genome of the Zebra Mussel, Dreissena polymorpha: A Resource for Invasive Species Research.</title>
        <authorList>
            <person name="McCartney M.A."/>
            <person name="Auch B."/>
            <person name="Kono T."/>
            <person name="Mallez S."/>
            <person name="Zhang Y."/>
            <person name="Obille A."/>
            <person name="Becker A."/>
            <person name="Abrahante J.E."/>
            <person name="Garbe J."/>
            <person name="Badalamenti J.P."/>
            <person name="Herman A."/>
            <person name="Mangelson H."/>
            <person name="Liachko I."/>
            <person name="Sullivan S."/>
            <person name="Sone E.D."/>
            <person name="Koren S."/>
            <person name="Silverstein K.A.T."/>
            <person name="Beckman K.B."/>
            <person name="Gohl D.M."/>
        </authorList>
    </citation>
    <scope>NUCLEOTIDE SEQUENCE</scope>
    <source>
        <strain evidence="1">Duluth1</strain>
        <tissue evidence="1">Whole animal</tissue>
    </source>
</reference>
<reference evidence="1" key="2">
    <citation type="submission" date="2020-11" db="EMBL/GenBank/DDBJ databases">
        <authorList>
            <person name="McCartney M.A."/>
            <person name="Auch B."/>
            <person name="Kono T."/>
            <person name="Mallez S."/>
            <person name="Becker A."/>
            <person name="Gohl D.M."/>
            <person name="Silverstein K.A.T."/>
            <person name="Koren S."/>
            <person name="Bechman K.B."/>
            <person name="Herman A."/>
            <person name="Abrahante J.E."/>
            <person name="Garbe J."/>
        </authorList>
    </citation>
    <scope>NUCLEOTIDE SEQUENCE</scope>
    <source>
        <strain evidence="1">Duluth1</strain>
        <tissue evidence="1">Whole animal</tissue>
    </source>
</reference>
<proteinExistence type="predicted"/>
<protein>
    <submittedName>
        <fullName evidence="1">Uncharacterized protein</fullName>
    </submittedName>
</protein>
<accession>A0A9D4E9I4</accession>
<dbReference type="Proteomes" id="UP000828390">
    <property type="component" value="Unassembled WGS sequence"/>
</dbReference>
<gene>
    <name evidence="1" type="ORF">DPMN_177019</name>
</gene>
<evidence type="ECO:0000313" key="2">
    <source>
        <dbReference type="Proteomes" id="UP000828390"/>
    </source>
</evidence>
<organism evidence="1 2">
    <name type="scientific">Dreissena polymorpha</name>
    <name type="common">Zebra mussel</name>
    <name type="synonym">Mytilus polymorpha</name>
    <dbReference type="NCBI Taxonomy" id="45954"/>
    <lineage>
        <taxon>Eukaryota</taxon>
        <taxon>Metazoa</taxon>
        <taxon>Spiralia</taxon>
        <taxon>Lophotrochozoa</taxon>
        <taxon>Mollusca</taxon>
        <taxon>Bivalvia</taxon>
        <taxon>Autobranchia</taxon>
        <taxon>Heteroconchia</taxon>
        <taxon>Euheterodonta</taxon>
        <taxon>Imparidentia</taxon>
        <taxon>Neoheterodontei</taxon>
        <taxon>Myida</taxon>
        <taxon>Dreissenoidea</taxon>
        <taxon>Dreissenidae</taxon>
        <taxon>Dreissena</taxon>
    </lineage>
</organism>
<evidence type="ECO:0000313" key="1">
    <source>
        <dbReference type="EMBL" id="KAH3775613.1"/>
    </source>
</evidence>
<keyword evidence="2" id="KW-1185">Reference proteome</keyword>
<name>A0A9D4E9I4_DREPO</name>
<comment type="caution">
    <text evidence="1">The sequence shown here is derived from an EMBL/GenBank/DDBJ whole genome shotgun (WGS) entry which is preliminary data.</text>
</comment>
<dbReference type="AlphaFoldDB" id="A0A9D4E9I4"/>
<dbReference type="EMBL" id="JAIWYP010000009">
    <property type="protein sequence ID" value="KAH3775613.1"/>
    <property type="molecule type" value="Genomic_DNA"/>
</dbReference>